<dbReference type="EnsemblMetazoa" id="tetur02g02410.1">
    <property type="protein sequence ID" value="tetur02g02410.1"/>
    <property type="gene ID" value="tetur02g02410"/>
</dbReference>
<proteinExistence type="predicted"/>
<organism evidence="1 2">
    <name type="scientific">Tetranychus urticae</name>
    <name type="common">Two-spotted spider mite</name>
    <dbReference type="NCBI Taxonomy" id="32264"/>
    <lineage>
        <taxon>Eukaryota</taxon>
        <taxon>Metazoa</taxon>
        <taxon>Ecdysozoa</taxon>
        <taxon>Arthropoda</taxon>
        <taxon>Chelicerata</taxon>
        <taxon>Arachnida</taxon>
        <taxon>Acari</taxon>
        <taxon>Acariformes</taxon>
        <taxon>Trombidiformes</taxon>
        <taxon>Prostigmata</taxon>
        <taxon>Eleutherengona</taxon>
        <taxon>Raphignathae</taxon>
        <taxon>Tetranychoidea</taxon>
        <taxon>Tetranychidae</taxon>
        <taxon>Tetranychus</taxon>
    </lineage>
</organism>
<dbReference type="Proteomes" id="UP000015104">
    <property type="component" value="Unassembled WGS sequence"/>
</dbReference>
<protein>
    <submittedName>
        <fullName evidence="1">Uncharacterized protein</fullName>
    </submittedName>
</protein>
<name>T1JUW4_TETUR</name>
<evidence type="ECO:0000313" key="1">
    <source>
        <dbReference type="EnsemblMetazoa" id="tetur02g02410.1"/>
    </source>
</evidence>
<reference evidence="1" key="2">
    <citation type="submission" date="2015-06" db="UniProtKB">
        <authorList>
            <consortium name="EnsemblMetazoa"/>
        </authorList>
    </citation>
    <scope>IDENTIFICATION</scope>
</reference>
<accession>T1JUW4</accession>
<dbReference type="HOGENOM" id="CLU_3421513_0_0_1"/>
<reference evidence="2" key="1">
    <citation type="submission" date="2011-08" db="EMBL/GenBank/DDBJ databases">
        <authorList>
            <person name="Rombauts S."/>
        </authorList>
    </citation>
    <scope>NUCLEOTIDE SEQUENCE</scope>
    <source>
        <strain evidence="2">London</strain>
    </source>
</reference>
<dbReference type="AlphaFoldDB" id="T1JUW4"/>
<keyword evidence="2" id="KW-1185">Reference proteome</keyword>
<dbReference type="EMBL" id="CAEY01000784">
    <property type="status" value="NOT_ANNOTATED_CDS"/>
    <property type="molecule type" value="Genomic_DNA"/>
</dbReference>
<sequence length="24" mass="2670">MITTTHTGKLLRITCCSIGSTIYR</sequence>
<evidence type="ECO:0000313" key="2">
    <source>
        <dbReference type="Proteomes" id="UP000015104"/>
    </source>
</evidence>